<keyword evidence="1" id="KW-0195">Cyclin</keyword>
<dbReference type="Proteomes" id="UP000708148">
    <property type="component" value="Unassembled WGS sequence"/>
</dbReference>
<dbReference type="InterPro" id="IPR006671">
    <property type="entry name" value="Cyclin_N"/>
</dbReference>
<protein>
    <recommendedName>
        <fullName evidence="3">Cyclin-like domain-containing protein</fullName>
    </recommendedName>
</protein>
<dbReference type="Gene3D" id="1.10.472.10">
    <property type="entry name" value="Cyclin-like"/>
    <property type="match status" value="2"/>
</dbReference>
<dbReference type="SUPFAM" id="SSF47954">
    <property type="entry name" value="Cyclin-like"/>
    <property type="match status" value="2"/>
</dbReference>
<dbReference type="GO" id="GO:0006357">
    <property type="term" value="P:regulation of transcription by RNA polymerase II"/>
    <property type="evidence" value="ECO:0007669"/>
    <property type="project" value="InterPro"/>
</dbReference>
<dbReference type="OrthoDB" id="10264655at2759"/>
<dbReference type="PANTHER" id="PTHR10026">
    <property type="entry name" value="CYCLIN"/>
    <property type="match status" value="1"/>
</dbReference>
<evidence type="ECO:0000259" key="3">
    <source>
        <dbReference type="SMART" id="SM00385"/>
    </source>
</evidence>
<comment type="similarity">
    <text evidence="1">Belongs to the cyclin family.</text>
</comment>
<dbReference type="PIRSF" id="PIRSF028758">
    <property type="entry name" value="Cyclin, C/H/G types"/>
    <property type="match status" value="1"/>
</dbReference>
<dbReference type="InterPro" id="IPR013763">
    <property type="entry name" value="Cyclin-like_dom"/>
</dbReference>
<evidence type="ECO:0000256" key="2">
    <source>
        <dbReference type="SAM" id="MobiDB-lite"/>
    </source>
</evidence>
<sequence>MAFPLYNKQELLESPSQEDGLDAAVQKRLRNSYCDLIQGAGAELKLPQYVVACAIFLCHHFFAVKSMRRNDRFLVATACLYLGSKMEDRPKNVKDVITACFVKRFGSDSERVRRLKDAEHMQAVREMVFDAEKVVLLETGFNFIVDLPYHHALTFLDSLPLDRVSDEQKLKLTQTVWDLINDSLRTTLLLEYSPAAIAAGMVGLAVTVSKEMCDTGAIWEDVKEGHTVEKDIRKQMLDLYDLSSGRARGSEVSRDHSQNYMDHSQNYAEQSQSQTRPSWNDDLDRS</sequence>
<organism evidence="4 5">
    <name type="scientific">Ostreobium quekettii</name>
    <dbReference type="NCBI Taxonomy" id="121088"/>
    <lineage>
        <taxon>Eukaryota</taxon>
        <taxon>Viridiplantae</taxon>
        <taxon>Chlorophyta</taxon>
        <taxon>core chlorophytes</taxon>
        <taxon>Ulvophyceae</taxon>
        <taxon>TCBD clade</taxon>
        <taxon>Bryopsidales</taxon>
        <taxon>Ostreobineae</taxon>
        <taxon>Ostreobiaceae</taxon>
        <taxon>Ostreobium</taxon>
    </lineage>
</organism>
<dbReference type="AlphaFoldDB" id="A0A8S1IU07"/>
<keyword evidence="5" id="KW-1185">Reference proteome</keyword>
<evidence type="ECO:0000313" key="5">
    <source>
        <dbReference type="Proteomes" id="UP000708148"/>
    </source>
</evidence>
<name>A0A8S1IU07_9CHLO</name>
<proteinExistence type="inferred from homology"/>
<dbReference type="SMART" id="SM00385">
    <property type="entry name" value="CYCLIN"/>
    <property type="match status" value="1"/>
</dbReference>
<feature type="region of interest" description="Disordered" evidence="2">
    <location>
        <begin position="248"/>
        <end position="286"/>
    </location>
</feature>
<dbReference type="InterPro" id="IPR036915">
    <property type="entry name" value="Cyclin-like_sf"/>
</dbReference>
<dbReference type="InterPro" id="IPR043198">
    <property type="entry name" value="Cyclin/Ssn8"/>
</dbReference>
<feature type="compositionally biased region" description="Basic and acidic residues" evidence="2">
    <location>
        <begin position="248"/>
        <end position="257"/>
    </location>
</feature>
<dbReference type="EMBL" id="CAJHUC010000663">
    <property type="protein sequence ID" value="CAD7697480.1"/>
    <property type="molecule type" value="Genomic_DNA"/>
</dbReference>
<evidence type="ECO:0000313" key="4">
    <source>
        <dbReference type="EMBL" id="CAD7697480.1"/>
    </source>
</evidence>
<dbReference type="GO" id="GO:0016538">
    <property type="term" value="F:cyclin-dependent protein serine/threonine kinase regulator activity"/>
    <property type="evidence" value="ECO:0007669"/>
    <property type="project" value="InterPro"/>
</dbReference>
<reference evidence="4" key="1">
    <citation type="submission" date="2020-12" db="EMBL/GenBank/DDBJ databases">
        <authorList>
            <person name="Iha C."/>
        </authorList>
    </citation>
    <scope>NUCLEOTIDE SEQUENCE</scope>
</reference>
<feature type="domain" description="Cyclin-like" evidence="3">
    <location>
        <begin position="35"/>
        <end position="129"/>
    </location>
</feature>
<comment type="caution">
    <text evidence="4">The sequence shown here is derived from an EMBL/GenBank/DDBJ whole genome shotgun (WGS) entry which is preliminary data.</text>
</comment>
<feature type="compositionally biased region" description="Polar residues" evidence="2">
    <location>
        <begin position="258"/>
        <end position="278"/>
    </location>
</feature>
<gene>
    <name evidence="4" type="ORF">OSTQU699_LOCUS2841</name>
</gene>
<accession>A0A8S1IU07</accession>
<dbReference type="Pfam" id="PF00134">
    <property type="entry name" value="Cyclin_N"/>
    <property type="match status" value="1"/>
</dbReference>
<evidence type="ECO:0000256" key="1">
    <source>
        <dbReference type="RuleBase" id="RU000383"/>
    </source>
</evidence>